<evidence type="ECO:0000313" key="2">
    <source>
        <dbReference type="Proteomes" id="UP000001399"/>
    </source>
</evidence>
<name>E3I7K6_RHOVT</name>
<dbReference type="AlphaFoldDB" id="E3I7K6"/>
<protein>
    <submittedName>
        <fullName evidence="1">Uncharacterized protein</fullName>
    </submittedName>
</protein>
<dbReference type="KEGG" id="rva:Rvan_0335"/>
<keyword evidence="2" id="KW-1185">Reference proteome</keyword>
<accession>E3I7K6</accession>
<reference evidence="2" key="1">
    <citation type="journal article" date="2011" name="J. Bacteriol.">
        <title>Genome sequences of eight morphologically diverse alphaproteobacteria.</title>
        <authorList>
            <consortium name="US DOE Joint Genome Institute"/>
            <person name="Brown P.J."/>
            <person name="Kysela D.T."/>
            <person name="Buechlein A."/>
            <person name="Hemmerich C."/>
            <person name="Brun Y.V."/>
        </authorList>
    </citation>
    <scope>NUCLEOTIDE SEQUENCE [LARGE SCALE GENOMIC DNA]</scope>
    <source>
        <strain evidence="2">ATCC 17100 / ATH 3.1.1 / DSM 162 / LMG 4299</strain>
    </source>
</reference>
<dbReference type="EMBL" id="CP002292">
    <property type="protein sequence ID" value="ADP69622.1"/>
    <property type="molecule type" value="Genomic_DNA"/>
</dbReference>
<sequence length="48" mass="5089">MAATRVLPPLIRQYMPHKPTVQSAVIKTLIAAIKAAPQTALPVLGGVR</sequence>
<proteinExistence type="predicted"/>
<dbReference type="Proteomes" id="UP000001399">
    <property type="component" value="Chromosome"/>
</dbReference>
<dbReference type="HOGENOM" id="CLU_3157228_0_0_5"/>
<organism evidence="1 2">
    <name type="scientific">Rhodomicrobium vannielii (strain ATCC 17100 / DSM 162 / LMG 4299 / NCIMB 10020 / ATH 3.1.1)</name>
    <dbReference type="NCBI Taxonomy" id="648757"/>
    <lineage>
        <taxon>Bacteria</taxon>
        <taxon>Pseudomonadati</taxon>
        <taxon>Pseudomonadota</taxon>
        <taxon>Alphaproteobacteria</taxon>
        <taxon>Hyphomicrobiales</taxon>
        <taxon>Hyphomicrobiaceae</taxon>
        <taxon>Rhodomicrobium</taxon>
    </lineage>
</organism>
<evidence type="ECO:0000313" key="1">
    <source>
        <dbReference type="EMBL" id="ADP69622.1"/>
    </source>
</evidence>
<gene>
    <name evidence="1" type="ordered locus">Rvan_0335</name>
</gene>